<comment type="catalytic activity">
    <reaction evidence="9">
        <text>L-threonyl-[protein] + ATP = O-phospho-L-threonyl-[protein] + ADP + H(+)</text>
        <dbReference type="Rhea" id="RHEA:46608"/>
        <dbReference type="Rhea" id="RHEA-COMP:11060"/>
        <dbReference type="Rhea" id="RHEA-COMP:11605"/>
        <dbReference type="ChEBI" id="CHEBI:15378"/>
        <dbReference type="ChEBI" id="CHEBI:30013"/>
        <dbReference type="ChEBI" id="CHEBI:30616"/>
        <dbReference type="ChEBI" id="CHEBI:61977"/>
        <dbReference type="ChEBI" id="CHEBI:456216"/>
        <dbReference type="EC" id="2.7.12.1"/>
    </reaction>
</comment>
<keyword evidence="15" id="KW-1185">Reference proteome</keyword>
<feature type="region of interest" description="Disordered" evidence="12">
    <location>
        <begin position="35"/>
        <end position="88"/>
    </location>
</feature>
<protein>
    <recommendedName>
        <fullName evidence="1">dual-specificity kinase</fullName>
        <ecNumber evidence="1">2.7.12.1</ecNumber>
    </recommendedName>
</protein>
<feature type="compositionally biased region" description="Basic and acidic residues" evidence="12">
    <location>
        <begin position="122"/>
        <end position="132"/>
    </location>
</feature>
<comment type="caution">
    <text evidence="14">The sequence shown here is derived from an EMBL/GenBank/DDBJ whole genome shotgun (WGS) entry which is preliminary data.</text>
</comment>
<keyword evidence="6 11" id="KW-0067">ATP-binding</keyword>
<dbReference type="PROSITE" id="PS50011">
    <property type="entry name" value="PROTEIN_KINASE_DOM"/>
    <property type="match status" value="1"/>
</dbReference>
<feature type="compositionally biased region" description="Low complexity" evidence="12">
    <location>
        <begin position="70"/>
        <end position="82"/>
    </location>
</feature>
<dbReference type="Gene3D" id="3.30.200.20">
    <property type="entry name" value="Phosphorylase Kinase, domain 1"/>
    <property type="match status" value="1"/>
</dbReference>
<evidence type="ECO:0000256" key="5">
    <source>
        <dbReference type="ARBA" id="ARBA00022777"/>
    </source>
</evidence>
<evidence type="ECO:0000313" key="14">
    <source>
        <dbReference type="EMBL" id="KPI41031.1"/>
    </source>
</evidence>
<dbReference type="EC" id="2.7.12.1" evidence="1"/>
<dbReference type="PROSITE" id="PS00107">
    <property type="entry name" value="PROTEIN_KINASE_ATP"/>
    <property type="match status" value="1"/>
</dbReference>
<dbReference type="GO" id="GO:0005634">
    <property type="term" value="C:nucleus"/>
    <property type="evidence" value="ECO:0007669"/>
    <property type="project" value="TreeGrafter"/>
</dbReference>
<comment type="catalytic activity">
    <reaction evidence="10">
        <text>L-tyrosyl-[protein] + ATP = O-phospho-L-tyrosyl-[protein] + ADP + H(+)</text>
        <dbReference type="Rhea" id="RHEA:10596"/>
        <dbReference type="Rhea" id="RHEA-COMP:10136"/>
        <dbReference type="Rhea" id="RHEA-COMP:20101"/>
        <dbReference type="ChEBI" id="CHEBI:15378"/>
        <dbReference type="ChEBI" id="CHEBI:30616"/>
        <dbReference type="ChEBI" id="CHEBI:46858"/>
        <dbReference type="ChEBI" id="CHEBI:61978"/>
        <dbReference type="ChEBI" id="CHEBI:456216"/>
        <dbReference type="EC" id="2.7.12.1"/>
    </reaction>
</comment>
<gene>
    <name evidence="14" type="ORF">AB675_8135</name>
</gene>
<dbReference type="GO" id="GO:0004674">
    <property type="term" value="F:protein serine/threonine kinase activity"/>
    <property type="evidence" value="ECO:0007669"/>
    <property type="project" value="UniProtKB-KW"/>
</dbReference>
<dbReference type="OrthoDB" id="283111at2759"/>
<evidence type="ECO:0000256" key="9">
    <source>
        <dbReference type="ARBA" id="ARBA00049308"/>
    </source>
</evidence>
<organism evidence="14 15">
    <name type="scientific">Cyphellophora attinorum</name>
    <dbReference type="NCBI Taxonomy" id="1664694"/>
    <lineage>
        <taxon>Eukaryota</taxon>
        <taxon>Fungi</taxon>
        <taxon>Dikarya</taxon>
        <taxon>Ascomycota</taxon>
        <taxon>Pezizomycotina</taxon>
        <taxon>Eurotiomycetes</taxon>
        <taxon>Chaetothyriomycetidae</taxon>
        <taxon>Chaetothyriales</taxon>
        <taxon>Cyphellophoraceae</taxon>
        <taxon>Cyphellophora</taxon>
    </lineage>
</organism>
<dbReference type="PANTHER" id="PTHR45646:SF11">
    <property type="entry name" value="SERINE_THREONINE-PROTEIN KINASE DOA"/>
    <property type="match status" value="1"/>
</dbReference>
<keyword evidence="2" id="KW-0723">Serine/threonine-protein kinase</keyword>
<keyword evidence="5 14" id="KW-0418">Kinase</keyword>
<dbReference type="PANTHER" id="PTHR45646">
    <property type="entry name" value="SERINE/THREONINE-PROTEIN KINASE DOA-RELATED"/>
    <property type="match status" value="1"/>
</dbReference>
<evidence type="ECO:0000313" key="15">
    <source>
        <dbReference type="Proteomes" id="UP000038010"/>
    </source>
</evidence>
<evidence type="ECO:0000256" key="4">
    <source>
        <dbReference type="ARBA" id="ARBA00022741"/>
    </source>
</evidence>
<evidence type="ECO:0000256" key="10">
    <source>
        <dbReference type="ARBA" id="ARBA00051680"/>
    </source>
</evidence>
<dbReference type="CDD" id="cd14134">
    <property type="entry name" value="PKc_CLK"/>
    <property type="match status" value="1"/>
</dbReference>
<evidence type="ECO:0000256" key="11">
    <source>
        <dbReference type="PROSITE-ProRule" id="PRU10141"/>
    </source>
</evidence>
<feature type="region of interest" description="Disordered" evidence="12">
    <location>
        <begin position="114"/>
        <end position="244"/>
    </location>
</feature>
<dbReference type="EMBL" id="LFJN01000010">
    <property type="protein sequence ID" value="KPI41031.1"/>
    <property type="molecule type" value="Genomic_DNA"/>
</dbReference>
<dbReference type="InterPro" id="IPR008271">
    <property type="entry name" value="Ser/Thr_kinase_AS"/>
</dbReference>
<evidence type="ECO:0000256" key="8">
    <source>
        <dbReference type="ARBA" id="ARBA00049003"/>
    </source>
</evidence>
<comment type="catalytic activity">
    <reaction evidence="8">
        <text>L-seryl-[protein] + ATP = O-phospho-L-seryl-[protein] + ADP + H(+)</text>
        <dbReference type="Rhea" id="RHEA:17989"/>
        <dbReference type="Rhea" id="RHEA-COMP:9863"/>
        <dbReference type="Rhea" id="RHEA-COMP:11604"/>
        <dbReference type="ChEBI" id="CHEBI:15378"/>
        <dbReference type="ChEBI" id="CHEBI:29999"/>
        <dbReference type="ChEBI" id="CHEBI:30616"/>
        <dbReference type="ChEBI" id="CHEBI:83421"/>
        <dbReference type="ChEBI" id="CHEBI:456216"/>
        <dbReference type="EC" id="2.7.12.1"/>
    </reaction>
</comment>
<evidence type="ECO:0000259" key="13">
    <source>
        <dbReference type="PROSITE" id="PS50011"/>
    </source>
</evidence>
<feature type="binding site" evidence="11">
    <location>
        <position position="317"/>
    </location>
    <ligand>
        <name>ATP</name>
        <dbReference type="ChEBI" id="CHEBI:30616"/>
    </ligand>
</feature>
<feature type="region of interest" description="Disordered" evidence="12">
    <location>
        <begin position="650"/>
        <end position="681"/>
    </location>
</feature>
<dbReference type="PROSITE" id="PS00108">
    <property type="entry name" value="PROTEIN_KINASE_ST"/>
    <property type="match status" value="1"/>
</dbReference>
<dbReference type="AlphaFoldDB" id="A0A0N0NMZ6"/>
<dbReference type="Gene3D" id="1.10.510.10">
    <property type="entry name" value="Transferase(Phosphotransferase) domain 1"/>
    <property type="match status" value="1"/>
</dbReference>
<keyword evidence="3" id="KW-0808">Transferase</keyword>
<accession>A0A0N0NMZ6</accession>
<evidence type="ECO:0000256" key="12">
    <source>
        <dbReference type="SAM" id="MobiDB-lite"/>
    </source>
</evidence>
<dbReference type="Proteomes" id="UP000038010">
    <property type="component" value="Unassembled WGS sequence"/>
</dbReference>
<sequence length="681" mass="76109">MSTPSIATLPTNYSQYSYAHQNPYTAAVHQYPTQTTLPAPPRLAPTYQSYPSLSHYSRPPQSPASYKQLSHAPSIAPSHSASEMAAAKRKTAPDWNEFYRNGVPKEIIVIDDDDDASAEPQRSAKENQRLRQEQGSFSSYGGRKRKVDQGYEVEYNDSPTYSTHPAKFGASSSAASYQSGDRTASLQTTTAPTSLESYGSNGANNSYEDVRTGNKRKRVQPERNPSKRKRQESVPDAFTDYVPPAKPVKKSAEVAVPVIRDNLHKNAKVDDDDGHYVVHPNSVMTDRYDIIKLLGQGTFGKVVEAYDKRKKSKCAVKIIRSVQKYRDASRIELRVLSTLKLNDTVNRNKCIHLRDCFDFRNHICIVTDLLGSSVFDFLKSNGFTPFPSSQIQSFARQLFTSVAFLHDLNLIHTDLKPENILLVQSAYQTFTYNRTIPSSSSSTARTARQRRVLLDSDIRLIDFGSATFDDEYHSSVVSTRHYRAPEIILQLGWSFPCDIWSIGCILVEFFTGDALFQTHDNLEHLAMMDSVCGGKIDAKLIKAVTSGGRGANANSAAKFFVRGKLDYPSSETNKASRKYVKAMKPLQDFILPSTSFNKQFLDLLRKIFVYDPKQRITAKQALKHPWFKETLVDDGTEAIRIREQRAAEQRLSNGTMCAPASVAGSSSGRSNGEPDAKRIRA</sequence>
<evidence type="ECO:0000256" key="7">
    <source>
        <dbReference type="ARBA" id="ARBA00037966"/>
    </source>
</evidence>
<dbReference type="FunFam" id="1.10.510.10:FF:000612">
    <property type="entry name" value="Serine/threonine-protein kinase AFC2"/>
    <property type="match status" value="1"/>
</dbReference>
<dbReference type="VEuPathDB" id="FungiDB:AB675_8135"/>
<name>A0A0N0NMZ6_9EURO</name>
<dbReference type="GO" id="GO:0004712">
    <property type="term" value="F:protein serine/threonine/tyrosine kinase activity"/>
    <property type="evidence" value="ECO:0007669"/>
    <property type="project" value="UniProtKB-EC"/>
</dbReference>
<evidence type="ECO:0000256" key="6">
    <source>
        <dbReference type="ARBA" id="ARBA00022840"/>
    </source>
</evidence>
<evidence type="ECO:0000256" key="2">
    <source>
        <dbReference type="ARBA" id="ARBA00022527"/>
    </source>
</evidence>
<reference evidence="14 15" key="1">
    <citation type="submission" date="2015-06" db="EMBL/GenBank/DDBJ databases">
        <title>Draft genome of the ant-associated black yeast Phialophora attae CBS 131958.</title>
        <authorList>
            <person name="Moreno L.F."/>
            <person name="Stielow B.J."/>
            <person name="de Hoog S."/>
            <person name="Vicente V.A."/>
            <person name="Weiss V.A."/>
            <person name="de Vries M."/>
            <person name="Cruz L.M."/>
            <person name="Souza E.M."/>
        </authorList>
    </citation>
    <scope>NUCLEOTIDE SEQUENCE [LARGE SCALE GENOMIC DNA]</scope>
    <source>
        <strain evidence="14 15">CBS 131958</strain>
    </source>
</reference>
<dbReference type="RefSeq" id="XP_018000994.1">
    <property type="nucleotide sequence ID" value="XM_018148558.1"/>
</dbReference>
<dbReference type="GO" id="GO:0005524">
    <property type="term" value="F:ATP binding"/>
    <property type="evidence" value="ECO:0007669"/>
    <property type="project" value="UniProtKB-UniRule"/>
</dbReference>
<dbReference type="InterPro" id="IPR000719">
    <property type="entry name" value="Prot_kinase_dom"/>
</dbReference>
<comment type="similarity">
    <text evidence="7">Belongs to the protein kinase superfamily. CMGC Ser/Thr protein kinase family. Lammer subfamily.</text>
</comment>
<dbReference type="SUPFAM" id="SSF56112">
    <property type="entry name" value="Protein kinase-like (PK-like)"/>
    <property type="match status" value="1"/>
</dbReference>
<dbReference type="InterPro" id="IPR017441">
    <property type="entry name" value="Protein_kinase_ATP_BS"/>
</dbReference>
<dbReference type="InterPro" id="IPR011009">
    <property type="entry name" value="Kinase-like_dom_sf"/>
</dbReference>
<dbReference type="SMART" id="SM00220">
    <property type="entry name" value="S_TKc"/>
    <property type="match status" value="1"/>
</dbReference>
<feature type="compositionally biased region" description="Polar residues" evidence="12">
    <location>
        <begin position="177"/>
        <end position="207"/>
    </location>
</feature>
<evidence type="ECO:0000256" key="3">
    <source>
        <dbReference type="ARBA" id="ARBA00022679"/>
    </source>
</evidence>
<dbReference type="GO" id="GO:0043484">
    <property type="term" value="P:regulation of RNA splicing"/>
    <property type="evidence" value="ECO:0007669"/>
    <property type="project" value="TreeGrafter"/>
</dbReference>
<evidence type="ECO:0000256" key="1">
    <source>
        <dbReference type="ARBA" id="ARBA00013203"/>
    </source>
</evidence>
<dbReference type="InterPro" id="IPR051175">
    <property type="entry name" value="CLK_kinases"/>
</dbReference>
<dbReference type="Pfam" id="PF00069">
    <property type="entry name" value="Pkinase"/>
    <property type="match status" value="1"/>
</dbReference>
<dbReference type="STRING" id="1664694.A0A0N0NMZ6"/>
<keyword evidence="4 11" id="KW-0547">Nucleotide-binding</keyword>
<feature type="compositionally biased region" description="Basic and acidic residues" evidence="12">
    <location>
        <begin position="672"/>
        <end position="681"/>
    </location>
</feature>
<feature type="domain" description="Protein kinase" evidence="13">
    <location>
        <begin position="288"/>
        <end position="627"/>
    </location>
</feature>
<dbReference type="GeneID" id="28740437"/>
<proteinExistence type="inferred from homology"/>